<feature type="compositionally biased region" description="Basic residues" evidence="1">
    <location>
        <begin position="84"/>
        <end position="99"/>
    </location>
</feature>
<comment type="caution">
    <text evidence="2">The sequence shown here is derived from an EMBL/GenBank/DDBJ whole genome shotgun (WGS) entry which is preliminary data.</text>
</comment>
<dbReference type="AlphaFoldDB" id="A0A3S5A135"/>
<feature type="region of interest" description="Disordered" evidence="1">
    <location>
        <begin position="71"/>
        <end position="105"/>
    </location>
</feature>
<proteinExistence type="predicted"/>
<gene>
    <name evidence="2" type="ORF">PXEA_LOCUS10408</name>
</gene>
<name>A0A3S5A135_9PLAT</name>
<organism evidence="2 3">
    <name type="scientific">Protopolystoma xenopodis</name>
    <dbReference type="NCBI Taxonomy" id="117903"/>
    <lineage>
        <taxon>Eukaryota</taxon>
        <taxon>Metazoa</taxon>
        <taxon>Spiralia</taxon>
        <taxon>Lophotrochozoa</taxon>
        <taxon>Platyhelminthes</taxon>
        <taxon>Monogenea</taxon>
        <taxon>Polyopisthocotylea</taxon>
        <taxon>Polystomatidea</taxon>
        <taxon>Polystomatidae</taxon>
        <taxon>Protopolystoma</taxon>
    </lineage>
</organism>
<feature type="compositionally biased region" description="Basic and acidic residues" evidence="1">
    <location>
        <begin position="163"/>
        <end position="176"/>
    </location>
</feature>
<sequence length="222" mass="24552">MPTTILAKSLGKYHVHGPTLEMIMHTMDSGLGQNQNPKPTSASLPHLTSHDSIYPATTISNITNTEDNACGAGISASTSTLSAKGRRNRKKRRQQRRKNICPTDKHELLVTSKNCVFYNDQSSNDHHHVSESAKVDSESLVDADSKNTSLNLSTSASIADNIHKEDDTDINGHHSDSEDDETVQASRTLSREIMITRNGQPTNFKLTQVQVPWHQLFVPKEL</sequence>
<evidence type="ECO:0000313" key="3">
    <source>
        <dbReference type="Proteomes" id="UP000784294"/>
    </source>
</evidence>
<reference evidence="2" key="1">
    <citation type="submission" date="2018-11" db="EMBL/GenBank/DDBJ databases">
        <authorList>
            <consortium name="Pathogen Informatics"/>
        </authorList>
    </citation>
    <scope>NUCLEOTIDE SEQUENCE</scope>
</reference>
<keyword evidence="3" id="KW-1185">Reference proteome</keyword>
<dbReference type="Proteomes" id="UP000784294">
    <property type="component" value="Unassembled WGS sequence"/>
</dbReference>
<feature type="region of interest" description="Disordered" evidence="1">
    <location>
        <begin position="163"/>
        <end position="186"/>
    </location>
</feature>
<dbReference type="EMBL" id="CAAALY010030536">
    <property type="protein sequence ID" value="VEL16968.1"/>
    <property type="molecule type" value="Genomic_DNA"/>
</dbReference>
<protein>
    <submittedName>
        <fullName evidence="2">Uncharacterized protein</fullName>
    </submittedName>
</protein>
<accession>A0A3S5A135</accession>
<evidence type="ECO:0000256" key="1">
    <source>
        <dbReference type="SAM" id="MobiDB-lite"/>
    </source>
</evidence>
<evidence type="ECO:0000313" key="2">
    <source>
        <dbReference type="EMBL" id="VEL16968.1"/>
    </source>
</evidence>